<reference evidence="2 3" key="1">
    <citation type="submission" date="2015-11" db="EMBL/GenBank/DDBJ databases">
        <title>Genomic analysis of 38 Legionella species identifies large and diverse effector repertoires.</title>
        <authorList>
            <person name="Burstein D."/>
            <person name="Amaro F."/>
            <person name="Zusman T."/>
            <person name="Lifshitz Z."/>
            <person name="Cohen O."/>
            <person name="Gilbert J.A."/>
            <person name="Pupko T."/>
            <person name="Shuman H.A."/>
            <person name="Segal G."/>
        </authorList>
    </citation>
    <scope>NUCLEOTIDE SEQUENCE [LARGE SCALE GENOMIC DNA]</scope>
    <source>
        <strain evidence="2 3">ATCC 49506</strain>
    </source>
</reference>
<comment type="caution">
    <text evidence="2">The sequence shown here is derived from an EMBL/GenBank/DDBJ whole genome shotgun (WGS) entry which is preliminary data.</text>
</comment>
<evidence type="ECO:0000313" key="3">
    <source>
        <dbReference type="Proteomes" id="UP000054725"/>
    </source>
</evidence>
<name>A0A0W0WVG2_9GAMM</name>
<gene>
    <name evidence="2" type="ORF">Lnau_1299</name>
</gene>
<dbReference type="PATRIC" id="fig|45070.6.peg.1365"/>
<sequence length="488" mass="56673">MTKEANEKKKLSKQEKKLESYHKKLVSYIRKKERLTRDNLVSFEKRTSFVGFITAFYPIIRLRDVMQNYAEKKGVLYKLFHFFSADYQAGEKVVFPSLRNFFGALFKNFITNRSNKENLIIRQNNIGYAQELLAQLDAKIYGEPELDIDINQEIYEQLKIKKARKEFDSYYYLLKEIFAKTDQQVTKRSLNELREKSTYLDNRSAEPVKKGLYRGNYHSSAMIQVKLSESEGDLCLLPVAPFSHPYIDEQIHLARVLRWGDQCMHMVISVEKYQEYSIKGVEEKSKRLVGKDNELLADGWYQFVIIHDPQTGQLFIRYYPCGEKRDGVPFIKQNPTKSEEAVDDEGYLIQHPESFSLKYEKYIAHSELAGGLPVNAAGAFMIKNGKLRVIEDSSGHYARKNRDEDPHRSLKFCFDLFSHLGADLEDTVLERWEPYHGIDKLLKKGAAVLTQFFELPSLKKEGISAQLAELRATEPEHESPIQKLVKLS</sequence>
<dbReference type="AlphaFoldDB" id="A0A0W0WVG2"/>
<proteinExistence type="predicted"/>
<keyword evidence="3" id="KW-1185">Reference proteome</keyword>
<dbReference type="RefSeq" id="WP_058504325.1">
    <property type="nucleotide sequence ID" value="NZ_CAAAIF010000001.1"/>
</dbReference>
<evidence type="ECO:0000313" key="2">
    <source>
        <dbReference type="EMBL" id="KTD36315.1"/>
    </source>
</evidence>
<evidence type="ECO:0000256" key="1">
    <source>
        <dbReference type="SAM" id="Coils"/>
    </source>
</evidence>
<feature type="coiled-coil region" evidence="1">
    <location>
        <begin position="4"/>
        <end position="38"/>
    </location>
</feature>
<organism evidence="2 3">
    <name type="scientific">Legionella nautarum</name>
    <dbReference type="NCBI Taxonomy" id="45070"/>
    <lineage>
        <taxon>Bacteria</taxon>
        <taxon>Pseudomonadati</taxon>
        <taxon>Pseudomonadota</taxon>
        <taxon>Gammaproteobacteria</taxon>
        <taxon>Legionellales</taxon>
        <taxon>Legionellaceae</taxon>
        <taxon>Legionella</taxon>
    </lineage>
</organism>
<protein>
    <submittedName>
        <fullName evidence="2">Uncharacterized protein</fullName>
    </submittedName>
</protein>
<dbReference type="EMBL" id="LNYO01000013">
    <property type="protein sequence ID" value="KTD36315.1"/>
    <property type="molecule type" value="Genomic_DNA"/>
</dbReference>
<dbReference type="Proteomes" id="UP000054725">
    <property type="component" value="Unassembled WGS sequence"/>
</dbReference>
<accession>A0A0W0WVG2</accession>
<keyword evidence="1" id="KW-0175">Coiled coil</keyword>